<reference evidence="1 2" key="1">
    <citation type="submission" date="2017-06" db="EMBL/GenBank/DDBJ databases">
        <title>Genome sequencing of cyanobaciteial culture collection at National Institute for Environmental Studies (NIES).</title>
        <authorList>
            <person name="Hirose Y."/>
            <person name="Shimura Y."/>
            <person name="Fujisawa T."/>
            <person name="Nakamura Y."/>
            <person name="Kawachi M."/>
        </authorList>
    </citation>
    <scope>NUCLEOTIDE SEQUENCE [LARGE SCALE GENOMIC DNA]</scope>
    <source>
        <strain evidence="1 2">NIES-2135</strain>
        <plasmid evidence="2">Plasmid Plasmid2 dna</plasmid>
    </source>
</reference>
<protein>
    <submittedName>
        <fullName evidence="1">Uncharacterized protein</fullName>
    </submittedName>
</protein>
<gene>
    <name evidence="1" type="ORF">NIES2135_67300</name>
</gene>
<evidence type="ECO:0000313" key="1">
    <source>
        <dbReference type="EMBL" id="BAY59853.1"/>
    </source>
</evidence>
<proteinExistence type="predicted"/>
<evidence type="ECO:0000313" key="2">
    <source>
        <dbReference type="Proteomes" id="UP000217895"/>
    </source>
</evidence>
<accession>A0A1Z4JT79</accession>
<organism evidence="1 2">
    <name type="scientific">Leptolyngbya boryana NIES-2135</name>
    <dbReference type="NCBI Taxonomy" id="1973484"/>
    <lineage>
        <taxon>Bacteria</taxon>
        <taxon>Bacillati</taxon>
        <taxon>Cyanobacteriota</taxon>
        <taxon>Cyanophyceae</taxon>
        <taxon>Leptolyngbyales</taxon>
        <taxon>Leptolyngbyaceae</taxon>
        <taxon>Leptolyngbya group</taxon>
        <taxon>Leptolyngbya</taxon>
    </lineage>
</organism>
<dbReference type="AlphaFoldDB" id="A0A1Z4JT79"/>
<dbReference type="EMBL" id="AP018205">
    <property type="protein sequence ID" value="BAY59853.1"/>
    <property type="molecule type" value="Genomic_DNA"/>
</dbReference>
<sequence>MQLLHTYQRTRKQIWRSISCTILILLIWAVSSEAVQASPLLFPAQIPLEIAQLQSTSSIFESILNALRQTGVPLRLPPRIPLKSPIYTVLWNASKQGYQVAFTTSPDCRANYCRNGFISAEKLLPNTPAVKSEYAFLNDPAFRPIARSPDAFGAVQLEKGIQGFFVPWVLGANYSDAKVIWEQSGYRYTVSLKKGDRQALIEMANSAINSSP</sequence>
<name>A0A1Z4JT79_LEPBY</name>
<geneLocation type="plasmid" evidence="1">
    <name>plasmid2</name>
</geneLocation>
<dbReference type="Proteomes" id="UP000217895">
    <property type="component" value="Plasmid Plasmid2 dna"/>
</dbReference>
<keyword evidence="2" id="KW-1185">Reference proteome</keyword>
<keyword evidence="1" id="KW-0614">Plasmid</keyword>